<feature type="compositionally biased region" description="Acidic residues" evidence="1">
    <location>
        <begin position="182"/>
        <end position="198"/>
    </location>
</feature>
<evidence type="ECO:0000256" key="2">
    <source>
        <dbReference type="SAM" id="SignalP"/>
    </source>
</evidence>
<accession>A0ABT5WLB3</accession>
<keyword evidence="4" id="KW-1185">Reference proteome</keyword>
<gene>
    <name evidence="3" type="ORF">PYV00_03725</name>
</gene>
<evidence type="ECO:0000256" key="1">
    <source>
        <dbReference type="SAM" id="MobiDB-lite"/>
    </source>
</evidence>
<comment type="caution">
    <text evidence="3">The sequence shown here is derived from an EMBL/GenBank/DDBJ whole genome shotgun (WGS) entry which is preliminary data.</text>
</comment>
<proteinExistence type="predicted"/>
<reference evidence="3 4" key="1">
    <citation type="submission" date="2023-03" db="EMBL/GenBank/DDBJ databases">
        <title>NovoSphingobium album sp. nov. isolated from polycyclic aromatic hydrocarbons- and heavy-metal polluted soil.</title>
        <authorList>
            <person name="Liu Z."/>
            <person name="Wang K."/>
        </authorList>
    </citation>
    <scope>NUCLEOTIDE SEQUENCE [LARGE SCALE GENOMIC DNA]</scope>
    <source>
        <strain evidence="3 4">H3SJ31-1</strain>
    </source>
</reference>
<dbReference type="EMBL" id="JARESE010000010">
    <property type="protein sequence ID" value="MDE8650830.1"/>
    <property type="molecule type" value="Genomic_DNA"/>
</dbReference>
<name>A0ABT5WLB3_9SPHN</name>
<dbReference type="RefSeq" id="WP_275226907.1">
    <property type="nucleotide sequence ID" value="NZ_JARESE010000010.1"/>
</dbReference>
<dbReference type="PROSITE" id="PS51257">
    <property type="entry name" value="PROKAR_LIPOPROTEIN"/>
    <property type="match status" value="1"/>
</dbReference>
<sequence>MRLKPACLATLAAIVMTGLLAGCGASGTHYDKTPQQVAAALRSAYLPTHILGSTVKGSRVSQASDGAIVTALLDENGRELMRFVTTVTPDGAGSRVATAVEPPHGANAERAGKAMAQNGYAMGLMKLLAKEHVAAAIEGRPFDMMFASPPMAKEMLGAMPDVQARINQANAGAMDEARADQDGESEEFTEDDWGGSRN</sequence>
<feature type="signal peptide" evidence="2">
    <location>
        <begin position="1"/>
        <end position="21"/>
    </location>
</feature>
<protein>
    <submittedName>
        <fullName evidence="3">Uncharacterized protein</fullName>
    </submittedName>
</protein>
<keyword evidence="2" id="KW-0732">Signal</keyword>
<organism evidence="3 4">
    <name type="scientific">Novosphingobium album</name>
    <name type="common">ex Liu et al. 2023</name>
    <dbReference type="NCBI Taxonomy" id="3031130"/>
    <lineage>
        <taxon>Bacteria</taxon>
        <taxon>Pseudomonadati</taxon>
        <taxon>Pseudomonadota</taxon>
        <taxon>Alphaproteobacteria</taxon>
        <taxon>Sphingomonadales</taxon>
        <taxon>Sphingomonadaceae</taxon>
        <taxon>Novosphingobium</taxon>
    </lineage>
</organism>
<dbReference type="Proteomes" id="UP001216253">
    <property type="component" value="Unassembled WGS sequence"/>
</dbReference>
<feature type="chain" id="PRO_5047491745" evidence="2">
    <location>
        <begin position="22"/>
        <end position="198"/>
    </location>
</feature>
<feature type="region of interest" description="Disordered" evidence="1">
    <location>
        <begin position="170"/>
        <end position="198"/>
    </location>
</feature>
<evidence type="ECO:0000313" key="4">
    <source>
        <dbReference type="Proteomes" id="UP001216253"/>
    </source>
</evidence>
<evidence type="ECO:0000313" key="3">
    <source>
        <dbReference type="EMBL" id="MDE8650830.1"/>
    </source>
</evidence>